<dbReference type="RefSeq" id="WP_091280504.1">
    <property type="nucleotide sequence ID" value="NZ_FAOZ01000016.1"/>
</dbReference>
<evidence type="ECO:0000313" key="8">
    <source>
        <dbReference type="EMBL" id="CUU58058.1"/>
    </source>
</evidence>
<dbReference type="EMBL" id="FAOZ01000016">
    <property type="protein sequence ID" value="CUU58058.1"/>
    <property type="molecule type" value="Genomic_DNA"/>
</dbReference>
<keyword evidence="9" id="KW-1185">Reference proteome</keyword>
<comment type="catalytic activity">
    <reaction evidence="5">
        <text>a long-chain fatty acid + ATP + CoA = a long-chain fatty acyl-CoA + AMP + diphosphate</text>
        <dbReference type="Rhea" id="RHEA:15421"/>
        <dbReference type="ChEBI" id="CHEBI:30616"/>
        <dbReference type="ChEBI" id="CHEBI:33019"/>
        <dbReference type="ChEBI" id="CHEBI:57287"/>
        <dbReference type="ChEBI" id="CHEBI:57560"/>
        <dbReference type="ChEBI" id="CHEBI:83139"/>
        <dbReference type="ChEBI" id="CHEBI:456215"/>
        <dbReference type="EC" id="6.2.1.3"/>
    </reaction>
    <physiologicalReaction direction="left-to-right" evidence="5">
        <dbReference type="Rhea" id="RHEA:15422"/>
    </physiologicalReaction>
</comment>
<evidence type="ECO:0000256" key="4">
    <source>
        <dbReference type="ARBA" id="ARBA00023098"/>
    </source>
</evidence>
<comment type="similarity">
    <text evidence="1">Belongs to the ATP-dependent AMP-binding enzyme family.</text>
</comment>
<organism evidence="8 9">
    <name type="scientific">Parafrankia irregularis</name>
    <dbReference type="NCBI Taxonomy" id="795642"/>
    <lineage>
        <taxon>Bacteria</taxon>
        <taxon>Bacillati</taxon>
        <taxon>Actinomycetota</taxon>
        <taxon>Actinomycetes</taxon>
        <taxon>Frankiales</taxon>
        <taxon>Frankiaceae</taxon>
        <taxon>Parafrankia</taxon>
    </lineage>
</organism>
<dbReference type="GO" id="GO:0004467">
    <property type="term" value="F:long-chain fatty acid-CoA ligase activity"/>
    <property type="evidence" value="ECO:0007669"/>
    <property type="project" value="UniProtKB-EC"/>
</dbReference>
<dbReference type="Gene3D" id="3.30.300.30">
    <property type="match status" value="1"/>
</dbReference>
<dbReference type="PANTHER" id="PTHR43272">
    <property type="entry name" value="LONG-CHAIN-FATTY-ACID--COA LIGASE"/>
    <property type="match status" value="1"/>
</dbReference>
<evidence type="ECO:0000256" key="1">
    <source>
        <dbReference type="ARBA" id="ARBA00006432"/>
    </source>
</evidence>
<evidence type="ECO:0000256" key="6">
    <source>
        <dbReference type="ARBA" id="ARBA00032875"/>
    </source>
</evidence>
<keyword evidence="3" id="KW-0276">Fatty acid metabolism</keyword>
<dbReference type="GO" id="GO:0016020">
    <property type="term" value="C:membrane"/>
    <property type="evidence" value="ECO:0007669"/>
    <property type="project" value="TreeGrafter"/>
</dbReference>
<dbReference type="Proteomes" id="UP000198802">
    <property type="component" value="Unassembled WGS sequence"/>
</dbReference>
<name>A0A0S4QUC8_9ACTN</name>
<dbReference type="SUPFAM" id="SSF56801">
    <property type="entry name" value="Acetyl-CoA synthetase-like"/>
    <property type="match status" value="1"/>
</dbReference>
<accession>A0A0S4QUC8</accession>
<dbReference type="InterPro" id="IPR020845">
    <property type="entry name" value="AMP-binding_CS"/>
</dbReference>
<dbReference type="PROSITE" id="PS00455">
    <property type="entry name" value="AMP_BINDING"/>
    <property type="match status" value="1"/>
</dbReference>
<feature type="domain" description="AMP-dependent synthetase/ligase" evidence="7">
    <location>
        <begin position="25"/>
        <end position="476"/>
    </location>
</feature>
<dbReference type="CDD" id="cd05907">
    <property type="entry name" value="VL_LC_FACS_like"/>
    <property type="match status" value="1"/>
</dbReference>
<sequence length="653" mass="68993">MTDIALQRAAIDAEIEGLTLVGVLERTVRERGTEPAYSDRRLAEGADDGRGWRTVTWAELVDRARELAAGFLDAGLAPGEAVAVMASNRIEHVVADIATVLAGGIPVSVYNTLSPEQVAYVAGHVEPRIVVLETADHAARWSAVLAEKSTVSQVIAFGTAFDALTASDADAEAAADAAAADADDARSVAVAADVRVVTWDQAAADGAMALTRRDAELAIRGEAIKPDDPITILYTSGTTGRPKGVVLTHRNIWFEAAVSARKAHLDGPGISVSYLPFAHIAERILGLYIPQLQGGHVHLIDDPAALAPALAEIRPTRFFGVPRVWEKIRAGIGAKLAAEPNAAKREAVAQALAIGQAYVESTQTGRTTPPELRARFEAVDGPILRPLRAALGLDRIEWASSAAAPMPVEIARFLAGLGLSVYDVYGMTETTASATAGGPDAFRLGTVGTAQDGIEVRIADDGEILVRGPITTPGYHKEPTATAELIDPDGWVHTGDVGELDADGFLRVVDRKKDIIITSSGKNIAPSNIENALKESPLIGQALVVGEGRPYLVAILTLDGETAPIIARRLGVEGTTVAELAVDPAILDAVAAVVAATNARLSRPEQIKAYELLTEEWTIGGEQLTPTLKLKRKVVISRYEDVIADLYQSGRMA</sequence>
<reference evidence="9" key="1">
    <citation type="submission" date="2015-11" db="EMBL/GenBank/DDBJ databases">
        <authorList>
            <person name="Varghese N."/>
        </authorList>
    </citation>
    <scope>NUCLEOTIDE SEQUENCE [LARGE SCALE GENOMIC DNA]</scope>
    <source>
        <strain evidence="9">DSM 45899</strain>
    </source>
</reference>
<dbReference type="Pfam" id="PF00501">
    <property type="entry name" value="AMP-binding"/>
    <property type="match status" value="1"/>
</dbReference>
<evidence type="ECO:0000256" key="5">
    <source>
        <dbReference type="ARBA" id="ARBA00024484"/>
    </source>
</evidence>
<proteinExistence type="inferred from homology"/>
<gene>
    <name evidence="8" type="ORF">Ga0074812_11688</name>
</gene>
<dbReference type="PANTHER" id="PTHR43272:SF32">
    <property type="entry name" value="AMP-DEPENDENT SYNTHETASE_LIGASE DOMAIN-CONTAINING PROTEIN"/>
    <property type="match status" value="1"/>
</dbReference>
<evidence type="ECO:0000259" key="7">
    <source>
        <dbReference type="Pfam" id="PF00501"/>
    </source>
</evidence>
<evidence type="ECO:0000256" key="3">
    <source>
        <dbReference type="ARBA" id="ARBA00022832"/>
    </source>
</evidence>
<dbReference type="Pfam" id="PF23562">
    <property type="entry name" value="AMP-binding_C_3"/>
    <property type="match status" value="1"/>
</dbReference>
<evidence type="ECO:0000313" key="9">
    <source>
        <dbReference type="Proteomes" id="UP000198802"/>
    </source>
</evidence>
<keyword evidence="2" id="KW-0436">Ligase</keyword>
<dbReference type="InterPro" id="IPR000873">
    <property type="entry name" value="AMP-dep_synth/lig_dom"/>
</dbReference>
<dbReference type="InterPro" id="IPR045851">
    <property type="entry name" value="AMP-bd_C_sf"/>
</dbReference>
<keyword evidence="4" id="KW-0443">Lipid metabolism</keyword>
<protein>
    <recommendedName>
        <fullName evidence="6">Acyl-CoA synthetase</fullName>
    </recommendedName>
</protein>
<dbReference type="AlphaFoldDB" id="A0A0S4QUC8"/>
<evidence type="ECO:0000256" key="2">
    <source>
        <dbReference type="ARBA" id="ARBA00022598"/>
    </source>
</evidence>
<dbReference type="InterPro" id="IPR042099">
    <property type="entry name" value="ANL_N_sf"/>
</dbReference>
<dbReference type="Gene3D" id="3.40.50.12780">
    <property type="entry name" value="N-terminal domain of ligase-like"/>
    <property type="match status" value="1"/>
</dbReference>